<accession>A0ABP7MXR6</accession>
<name>A0ABP7MXR6_9GAMM</name>
<gene>
    <name evidence="2" type="ORF">GCM10022277_31580</name>
</gene>
<evidence type="ECO:0000313" key="2">
    <source>
        <dbReference type="EMBL" id="GAA3932390.1"/>
    </source>
</evidence>
<reference evidence="3" key="1">
    <citation type="journal article" date="2019" name="Int. J. Syst. Evol. Microbiol.">
        <title>The Global Catalogue of Microorganisms (GCM) 10K type strain sequencing project: providing services to taxonomists for standard genome sequencing and annotation.</title>
        <authorList>
            <consortium name="The Broad Institute Genomics Platform"/>
            <consortium name="The Broad Institute Genome Sequencing Center for Infectious Disease"/>
            <person name="Wu L."/>
            <person name="Ma J."/>
        </authorList>
    </citation>
    <scope>NUCLEOTIDE SEQUENCE [LARGE SCALE GENOMIC DNA]</scope>
    <source>
        <strain evidence="3">JCM 17551</strain>
    </source>
</reference>
<evidence type="ECO:0000313" key="3">
    <source>
        <dbReference type="Proteomes" id="UP001501565"/>
    </source>
</evidence>
<keyword evidence="3" id="KW-1185">Reference proteome</keyword>
<dbReference type="Gene3D" id="3.10.620.30">
    <property type="match status" value="1"/>
</dbReference>
<organism evidence="2 3">
    <name type="scientific">Litoribacillus peritrichatus</name>
    <dbReference type="NCBI Taxonomy" id="718191"/>
    <lineage>
        <taxon>Bacteria</taxon>
        <taxon>Pseudomonadati</taxon>
        <taxon>Pseudomonadota</taxon>
        <taxon>Gammaproteobacteria</taxon>
        <taxon>Oceanospirillales</taxon>
        <taxon>Oceanospirillaceae</taxon>
        <taxon>Litoribacillus</taxon>
    </lineage>
</organism>
<dbReference type="Proteomes" id="UP001501565">
    <property type="component" value="Unassembled WGS sequence"/>
</dbReference>
<feature type="chain" id="PRO_5045746094" description="Transglutaminase-like domain-containing protein" evidence="1">
    <location>
        <begin position="26"/>
        <end position="604"/>
    </location>
</feature>
<evidence type="ECO:0008006" key="4">
    <source>
        <dbReference type="Google" id="ProtNLM"/>
    </source>
</evidence>
<evidence type="ECO:0000256" key="1">
    <source>
        <dbReference type="SAM" id="SignalP"/>
    </source>
</evidence>
<sequence>MNKTKLIALFSALPLAVAITSAIEAKTYSDEFLQWKQQTMTSYQQYKDERDKAFTDFLKKQWKEVDTEEGVVRDATPKPVDMPIAKPKPVKIKEPLPVVKLPETVKPLPPKPVVTAPTTDIPVVSMPVDKKPQKERPVFDQPLADLPKIDLPDVSQPELKKPETEKPIIEQPKLDQPVVKQPVIIEEPKIQKPTIEQPVIEQPVIEKPVIEKPVAEQPKKPITTPIVIADPKKKPLPKYSGVKHTFNFFGRKTTIYADRKLSKGLGHKYNSKTIADGWSNLSLTDYEPVLEQLSHIANTHNLGDWGKVQLAFALTKKLYPSNINNQSFATWFLLIKQDYQARLAYNDKGVYLLIPANESLYEVTFFTFGGKRFYAVSPDGKSKDLGRVFTYDGEYPRAVEPVSMKDNLAFSDETNYKQRSFKFSFDKRQHRITLNVNPSRVNYLASYPQMDIDQYFVSPVDTVTANDALAHFRPLLEGKTELEAVNMLLRFVQTGFEYQTDDQQFGYENYLFAEETLTMPASDCEDRSVLFAWLVRELLGLEVVGLDYPGHIAAAVHFSKPVPGDKVAWNGKDYTVTDPTYINANSGMTMPEVAAHKPKVVAIQ</sequence>
<comment type="caution">
    <text evidence="2">The sequence shown here is derived from an EMBL/GenBank/DDBJ whole genome shotgun (WGS) entry which is preliminary data.</text>
</comment>
<feature type="signal peptide" evidence="1">
    <location>
        <begin position="1"/>
        <end position="25"/>
    </location>
</feature>
<proteinExistence type="predicted"/>
<dbReference type="EMBL" id="BAABBN010000007">
    <property type="protein sequence ID" value="GAA3932390.1"/>
    <property type="molecule type" value="Genomic_DNA"/>
</dbReference>
<dbReference type="RefSeq" id="WP_344799529.1">
    <property type="nucleotide sequence ID" value="NZ_BAABBN010000007.1"/>
</dbReference>
<protein>
    <recommendedName>
        <fullName evidence="4">Transglutaminase-like domain-containing protein</fullName>
    </recommendedName>
</protein>
<keyword evidence="1" id="KW-0732">Signal</keyword>